<comment type="caution">
    <text evidence="4">The sequence shown here is derived from an EMBL/GenBank/DDBJ whole genome shotgun (WGS) entry which is preliminary data.</text>
</comment>
<dbReference type="InterPro" id="IPR003594">
    <property type="entry name" value="HATPase_dom"/>
</dbReference>
<dbReference type="STRING" id="1193682.BJP25_21585"/>
<accession>A0A1Q9LKV9</accession>
<dbReference type="OrthoDB" id="5184914at2"/>
<protein>
    <recommendedName>
        <fullName evidence="3">Histidine kinase/HSP90-like ATPase domain-containing protein</fullName>
    </recommendedName>
</protein>
<dbReference type="AlphaFoldDB" id="A0A1Q9LKV9"/>
<evidence type="ECO:0000256" key="2">
    <source>
        <dbReference type="SAM" id="MobiDB-lite"/>
    </source>
</evidence>
<dbReference type="InterPro" id="IPR050267">
    <property type="entry name" value="Anti-sigma-factor_SerPK"/>
</dbReference>
<evidence type="ECO:0000259" key="3">
    <source>
        <dbReference type="Pfam" id="PF13581"/>
    </source>
</evidence>
<dbReference type="RefSeq" id="WP_075975777.1">
    <property type="nucleotide sequence ID" value="NZ_MKQR01000016.1"/>
</dbReference>
<keyword evidence="1" id="KW-0808">Transferase</keyword>
<sequence length="143" mass="15157">MLTFIVPAAGEQLPLVRHRVSSWLASHRVSGELRRDVVTVVDEAVSNSIQHGYADADGLVAVTVQAGPAEVLALVADHGSWSGAAAGGLGLAVMRGLAQEVELLHEDGRTTLSARFERRRAGDRKAWAPPAQRATTDRASASR</sequence>
<feature type="region of interest" description="Disordered" evidence="2">
    <location>
        <begin position="119"/>
        <end position="143"/>
    </location>
</feature>
<evidence type="ECO:0000313" key="4">
    <source>
        <dbReference type="EMBL" id="OLR92635.1"/>
    </source>
</evidence>
<name>A0A1Q9LKV9_9PSEU</name>
<reference evidence="4 5" key="1">
    <citation type="submission" date="2016-10" db="EMBL/GenBank/DDBJ databases">
        <title>The Draft Genome Sequence of Actinokineospora bangkokensis 44EHWT reveals the biosynthetic pathway of antifungal compounds Thailandins with unusual extender unit butylmalonyl-CoA.</title>
        <authorList>
            <person name="Greule A."/>
            <person name="Intra B."/>
            <person name="Flemming S."/>
            <person name="Rommel M.G."/>
            <person name="Panbangred W."/>
            <person name="Bechthold A."/>
        </authorList>
    </citation>
    <scope>NUCLEOTIDE SEQUENCE [LARGE SCALE GENOMIC DNA]</scope>
    <source>
        <strain evidence="4 5">44EHW</strain>
    </source>
</reference>
<dbReference type="PANTHER" id="PTHR35526:SF3">
    <property type="entry name" value="ANTI-SIGMA-F FACTOR RSBW"/>
    <property type="match status" value="1"/>
</dbReference>
<feature type="domain" description="Histidine kinase/HSP90-like ATPase" evidence="3">
    <location>
        <begin position="6"/>
        <end position="115"/>
    </location>
</feature>
<keyword evidence="5" id="KW-1185">Reference proteome</keyword>
<dbReference type="Gene3D" id="3.30.565.10">
    <property type="entry name" value="Histidine kinase-like ATPase, C-terminal domain"/>
    <property type="match status" value="1"/>
</dbReference>
<dbReference type="Pfam" id="PF13581">
    <property type="entry name" value="HATPase_c_2"/>
    <property type="match status" value="1"/>
</dbReference>
<dbReference type="SUPFAM" id="SSF55874">
    <property type="entry name" value="ATPase domain of HSP90 chaperone/DNA topoisomerase II/histidine kinase"/>
    <property type="match status" value="1"/>
</dbReference>
<dbReference type="PANTHER" id="PTHR35526">
    <property type="entry name" value="ANTI-SIGMA-F FACTOR RSBW-RELATED"/>
    <property type="match status" value="1"/>
</dbReference>
<evidence type="ECO:0000256" key="1">
    <source>
        <dbReference type="ARBA" id="ARBA00022527"/>
    </source>
</evidence>
<keyword evidence="1" id="KW-0418">Kinase</keyword>
<proteinExistence type="predicted"/>
<evidence type="ECO:0000313" key="5">
    <source>
        <dbReference type="Proteomes" id="UP000186040"/>
    </source>
</evidence>
<gene>
    <name evidence="4" type="ORF">BJP25_21585</name>
</gene>
<organism evidence="4 5">
    <name type="scientific">Actinokineospora bangkokensis</name>
    <dbReference type="NCBI Taxonomy" id="1193682"/>
    <lineage>
        <taxon>Bacteria</taxon>
        <taxon>Bacillati</taxon>
        <taxon>Actinomycetota</taxon>
        <taxon>Actinomycetes</taxon>
        <taxon>Pseudonocardiales</taxon>
        <taxon>Pseudonocardiaceae</taxon>
        <taxon>Actinokineospora</taxon>
    </lineage>
</organism>
<dbReference type="CDD" id="cd16936">
    <property type="entry name" value="HATPase_RsbW-like"/>
    <property type="match status" value="1"/>
</dbReference>
<dbReference type="InterPro" id="IPR036890">
    <property type="entry name" value="HATPase_C_sf"/>
</dbReference>
<feature type="compositionally biased region" description="Polar residues" evidence="2">
    <location>
        <begin position="133"/>
        <end position="143"/>
    </location>
</feature>
<keyword evidence="1" id="KW-0723">Serine/threonine-protein kinase</keyword>
<dbReference type="EMBL" id="MKQR01000016">
    <property type="protein sequence ID" value="OLR92635.1"/>
    <property type="molecule type" value="Genomic_DNA"/>
</dbReference>
<dbReference type="Proteomes" id="UP000186040">
    <property type="component" value="Unassembled WGS sequence"/>
</dbReference>
<dbReference type="GO" id="GO:0004674">
    <property type="term" value="F:protein serine/threonine kinase activity"/>
    <property type="evidence" value="ECO:0007669"/>
    <property type="project" value="UniProtKB-KW"/>
</dbReference>